<comment type="caution">
    <text evidence="2">The sequence shown here is derived from an EMBL/GenBank/DDBJ whole genome shotgun (WGS) entry which is preliminary data.</text>
</comment>
<accession>A0A9P8QYM7</accession>
<evidence type="ECO:0000313" key="2">
    <source>
        <dbReference type="EMBL" id="KAH6611267.1"/>
    </source>
</evidence>
<keyword evidence="3" id="KW-1185">Reference proteome</keyword>
<feature type="region of interest" description="Disordered" evidence="1">
    <location>
        <begin position="56"/>
        <end position="80"/>
    </location>
</feature>
<dbReference type="Proteomes" id="UP000827724">
    <property type="component" value="Unassembled WGS sequence"/>
</dbReference>
<evidence type="ECO:0000256" key="1">
    <source>
        <dbReference type="SAM" id="MobiDB-lite"/>
    </source>
</evidence>
<name>A0A9P8QYM7_9HYPO</name>
<reference evidence="2" key="1">
    <citation type="submission" date="2021-08" db="EMBL/GenBank/DDBJ databases">
        <title>Chromosome-Level Trichoderma cornu-damae using Hi-C Data.</title>
        <authorList>
            <person name="Kim C.S."/>
        </authorList>
    </citation>
    <scope>NUCLEOTIDE SEQUENCE</scope>
    <source>
        <strain evidence="2">KA19-0412C</strain>
    </source>
</reference>
<dbReference type="EMBL" id="JAIWOZ010000001">
    <property type="protein sequence ID" value="KAH6611267.1"/>
    <property type="molecule type" value="Genomic_DNA"/>
</dbReference>
<gene>
    <name evidence="2" type="ORF">Trco_001287</name>
</gene>
<protein>
    <submittedName>
        <fullName evidence="2">Uncharacterized protein</fullName>
    </submittedName>
</protein>
<proteinExistence type="predicted"/>
<dbReference type="AlphaFoldDB" id="A0A9P8QYM7"/>
<organism evidence="2 3">
    <name type="scientific">Trichoderma cornu-damae</name>
    <dbReference type="NCBI Taxonomy" id="654480"/>
    <lineage>
        <taxon>Eukaryota</taxon>
        <taxon>Fungi</taxon>
        <taxon>Dikarya</taxon>
        <taxon>Ascomycota</taxon>
        <taxon>Pezizomycotina</taxon>
        <taxon>Sordariomycetes</taxon>
        <taxon>Hypocreomycetidae</taxon>
        <taxon>Hypocreales</taxon>
        <taxon>Hypocreaceae</taxon>
        <taxon>Trichoderma</taxon>
    </lineage>
</organism>
<sequence>MKMVQARKGLKEDRMAPWINNTKIPVFAKYGLDVGFTTGISPRIRIRFRLRIRFRSGQRTSALPTPPHPTPRQGGQSRQK</sequence>
<evidence type="ECO:0000313" key="3">
    <source>
        <dbReference type="Proteomes" id="UP000827724"/>
    </source>
</evidence>